<sequence>MNLTWNDFVKTHPDARLLRARAFENYDQLCTIFGQYDVRMKDISISPAQCDRKLKDQGKHFRWTNEMDSCLSRSLAEQVKLGNKNRLVNKLKPVAYEAAVTSINEIFQLDITKYHVRNHLKTWKKQYDILRELLDETGFQWDKKERMVVANNIVWNEYIKINPDARLLKGRVIKNYDQLCIIFGDDDLPESSRDGAGTNLDLITDDEAVDAQEAYSRGCDNAKEKVKYLVWTDEMDRCLTELLVKQVMLGNKLEKNFKHSAFVSAAKILSEKFVLDITKENIRNRLITWKKKYGLVKELLSHGGFEWDEKRKMVVANDSEWNEYIERHPDARHLRARCIENYDELAIIVGNEQTSGNLSGTLRLDVNHTSIHEQHAETPAQMLDDEERSHDNASDGMQASSQQTRARPSSSHSKQPLKRKRTSENMLEMMSAMAADIGRIADALIDSQKTVSLNEVFEMVQNIPGFDDDLIIEACEFLSFDEKRALMFMKLDERLRKKWLLKRLCGRSS</sequence>
<protein>
    <submittedName>
        <fullName evidence="3">L10-interacting MYB domain-containing protein</fullName>
    </submittedName>
</protein>
<accession>A0AAD7LLT0</accession>
<keyword evidence="4" id="KW-1185">Reference proteome</keyword>
<dbReference type="AlphaFoldDB" id="A0AAD7LLT0"/>
<feature type="domain" description="Myb/SANT-like" evidence="2">
    <location>
        <begin position="62"/>
        <end position="158"/>
    </location>
</feature>
<dbReference type="Proteomes" id="UP001163823">
    <property type="component" value="Chromosome 8"/>
</dbReference>
<evidence type="ECO:0000256" key="1">
    <source>
        <dbReference type="SAM" id="MobiDB-lite"/>
    </source>
</evidence>
<dbReference type="InterPro" id="IPR024752">
    <property type="entry name" value="Myb/SANT-like_dom"/>
</dbReference>
<feature type="domain" description="Myb/SANT-like" evidence="2">
    <location>
        <begin position="231"/>
        <end position="324"/>
    </location>
</feature>
<dbReference type="Pfam" id="PF12776">
    <property type="entry name" value="Myb_DNA-bind_3"/>
    <property type="match status" value="2"/>
</dbReference>
<gene>
    <name evidence="3" type="ORF">O6P43_020935</name>
</gene>
<evidence type="ECO:0000313" key="4">
    <source>
        <dbReference type="Proteomes" id="UP001163823"/>
    </source>
</evidence>
<comment type="caution">
    <text evidence="3">The sequence shown here is derived from an EMBL/GenBank/DDBJ whole genome shotgun (WGS) entry which is preliminary data.</text>
</comment>
<name>A0AAD7LLT0_QUISA</name>
<dbReference type="KEGG" id="qsa:O6P43_020935"/>
<organism evidence="3 4">
    <name type="scientific">Quillaja saponaria</name>
    <name type="common">Soap bark tree</name>
    <dbReference type="NCBI Taxonomy" id="32244"/>
    <lineage>
        <taxon>Eukaryota</taxon>
        <taxon>Viridiplantae</taxon>
        <taxon>Streptophyta</taxon>
        <taxon>Embryophyta</taxon>
        <taxon>Tracheophyta</taxon>
        <taxon>Spermatophyta</taxon>
        <taxon>Magnoliopsida</taxon>
        <taxon>eudicotyledons</taxon>
        <taxon>Gunneridae</taxon>
        <taxon>Pentapetalae</taxon>
        <taxon>rosids</taxon>
        <taxon>fabids</taxon>
        <taxon>Fabales</taxon>
        <taxon>Quillajaceae</taxon>
        <taxon>Quillaja</taxon>
    </lineage>
</organism>
<feature type="compositionally biased region" description="Polar residues" evidence="1">
    <location>
        <begin position="395"/>
        <end position="414"/>
    </location>
</feature>
<dbReference type="PANTHER" id="PTHR46929:SF29">
    <property type="entry name" value="MYB_SANT-LIKE DOMAIN-CONTAINING PROTEIN"/>
    <property type="match status" value="1"/>
</dbReference>
<dbReference type="PANTHER" id="PTHR46929">
    <property type="entry name" value="EXPRESSED PROTEIN"/>
    <property type="match status" value="1"/>
</dbReference>
<evidence type="ECO:0000259" key="2">
    <source>
        <dbReference type="Pfam" id="PF12776"/>
    </source>
</evidence>
<feature type="region of interest" description="Disordered" evidence="1">
    <location>
        <begin position="386"/>
        <end position="422"/>
    </location>
</feature>
<dbReference type="EMBL" id="JARAOO010000008">
    <property type="protein sequence ID" value="KAJ7960504.1"/>
    <property type="molecule type" value="Genomic_DNA"/>
</dbReference>
<proteinExistence type="predicted"/>
<reference evidence="3" key="1">
    <citation type="journal article" date="2023" name="Science">
        <title>Elucidation of the pathway for biosynthesis of saponin adjuvants from the soapbark tree.</title>
        <authorList>
            <person name="Reed J."/>
            <person name="Orme A."/>
            <person name="El-Demerdash A."/>
            <person name="Owen C."/>
            <person name="Martin L.B.B."/>
            <person name="Misra R.C."/>
            <person name="Kikuchi S."/>
            <person name="Rejzek M."/>
            <person name="Martin A.C."/>
            <person name="Harkess A."/>
            <person name="Leebens-Mack J."/>
            <person name="Louveau T."/>
            <person name="Stephenson M.J."/>
            <person name="Osbourn A."/>
        </authorList>
    </citation>
    <scope>NUCLEOTIDE SEQUENCE</scope>
    <source>
        <strain evidence="3">S10</strain>
    </source>
</reference>
<evidence type="ECO:0000313" key="3">
    <source>
        <dbReference type="EMBL" id="KAJ7960504.1"/>
    </source>
</evidence>